<dbReference type="KEGG" id="slom:PXH66_17230"/>
<dbReference type="InterPro" id="IPR011611">
    <property type="entry name" value="PfkB_dom"/>
</dbReference>
<keyword evidence="5" id="KW-1185">Reference proteome</keyword>
<dbReference type="AlphaFoldDB" id="A0AAF0CMG5"/>
<gene>
    <name evidence="4" type="ORF">PXH66_17230</name>
</gene>
<dbReference type="PANTHER" id="PTHR10584:SF166">
    <property type="entry name" value="RIBOKINASE"/>
    <property type="match status" value="1"/>
</dbReference>
<dbReference type="SUPFAM" id="SSF53613">
    <property type="entry name" value="Ribokinase-like"/>
    <property type="match status" value="1"/>
</dbReference>
<evidence type="ECO:0000313" key="4">
    <source>
        <dbReference type="EMBL" id="WED64083.1"/>
    </source>
</evidence>
<dbReference type="Gene3D" id="3.40.1190.20">
    <property type="match status" value="1"/>
</dbReference>
<dbReference type="EMBL" id="CP119075">
    <property type="protein sequence ID" value="WED64083.1"/>
    <property type="molecule type" value="Genomic_DNA"/>
</dbReference>
<feature type="domain" description="Carbohydrate kinase PfkB" evidence="3">
    <location>
        <begin position="44"/>
        <end position="325"/>
    </location>
</feature>
<evidence type="ECO:0000256" key="1">
    <source>
        <dbReference type="ARBA" id="ARBA00022679"/>
    </source>
</evidence>
<protein>
    <submittedName>
        <fullName evidence="4">Carbohydrate kinase family protein</fullName>
    </submittedName>
</protein>
<name>A0AAF0CMG5_9BACT</name>
<dbReference type="GO" id="GO:0005829">
    <property type="term" value="C:cytosol"/>
    <property type="evidence" value="ECO:0007669"/>
    <property type="project" value="TreeGrafter"/>
</dbReference>
<dbReference type="RefSeq" id="WP_330930044.1">
    <property type="nucleotide sequence ID" value="NZ_CP119075.1"/>
</dbReference>
<proteinExistence type="predicted"/>
<reference evidence="4" key="1">
    <citation type="submission" date="2023-03" db="EMBL/GenBank/DDBJ databases">
        <title>Lomoglobus Profundus gen. nov., sp. nov., a novel member of the phylum Verrucomicrobia, isolated from deep-marine sediment of South China Sea.</title>
        <authorList>
            <person name="Ahmad T."/>
            <person name="Ishaq S.E."/>
            <person name="Wang F."/>
        </authorList>
    </citation>
    <scope>NUCLEOTIDE SEQUENCE</scope>
    <source>
        <strain evidence="4">LMO-M01</strain>
    </source>
</reference>
<keyword evidence="1" id="KW-0808">Transferase</keyword>
<sequence length="357" mass="37988">MPVAPEPTAGGLERRGVIAGGNFIVDTIISIDDYPREEMLANIIDESPSNGGGPYNVLRDLAALKSPFPLEAVGLVGDDDNGRWIIDDCAQHGISTDRLRVVTTAPTSHTHVMTAQTTGRRTFFHHRGANRLLSPRHFDFAHSSARIFYLGYLMLLDQLDQRDDTGRTGASHVLEAAQAAGLTTVVDLVSVEAPDFRATVAAALPWIDHLIINELEASRFLGRALENDDASALENAAQQILADGVRVAVVIHTPSGAIVASRREGSHSLGSLDLDPTLFRGANGAGDGFAAGYIHGLHEDLPISERLLLANCTAAASLSDPSPSAGVRPSAACLQLAERYGLREWGEGARPVSARQG</sequence>
<dbReference type="Pfam" id="PF00294">
    <property type="entry name" value="PfkB"/>
    <property type="match status" value="1"/>
</dbReference>
<dbReference type="PANTHER" id="PTHR10584">
    <property type="entry name" value="SUGAR KINASE"/>
    <property type="match status" value="1"/>
</dbReference>
<organism evidence="4 5">
    <name type="scientific">Synoicihabitans lomoniglobus</name>
    <dbReference type="NCBI Taxonomy" id="2909285"/>
    <lineage>
        <taxon>Bacteria</taxon>
        <taxon>Pseudomonadati</taxon>
        <taxon>Verrucomicrobiota</taxon>
        <taxon>Opitutia</taxon>
        <taxon>Opitutales</taxon>
        <taxon>Opitutaceae</taxon>
        <taxon>Synoicihabitans</taxon>
    </lineage>
</organism>
<evidence type="ECO:0000259" key="3">
    <source>
        <dbReference type="Pfam" id="PF00294"/>
    </source>
</evidence>
<dbReference type="Proteomes" id="UP001218638">
    <property type="component" value="Chromosome"/>
</dbReference>
<keyword evidence="2 4" id="KW-0418">Kinase</keyword>
<evidence type="ECO:0000256" key="2">
    <source>
        <dbReference type="ARBA" id="ARBA00022777"/>
    </source>
</evidence>
<dbReference type="InterPro" id="IPR029056">
    <property type="entry name" value="Ribokinase-like"/>
</dbReference>
<evidence type="ECO:0000313" key="5">
    <source>
        <dbReference type="Proteomes" id="UP001218638"/>
    </source>
</evidence>
<accession>A0AAF0CMG5</accession>
<dbReference type="GO" id="GO:0016301">
    <property type="term" value="F:kinase activity"/>
    <property type="evidence" value="ECO:0007669"/>
    <property type="project" value="UniProtKB-KW"/>
</dbReference>